<dbReference type="GO" id="GO:0016757">
    <property type="term" value="F:glycosyltransferase activity"/>
    <property type="evidence" value="ECO:0007669"/>
    <property type="project" value="UniProtKB-KW"/>
</dbReference>
<evidence type="ECO:0000256" key="2">
    <source>
        <dbReference type="ARBA" id="ARBA00022676"/>
    </source>
</evidence>
<dbReference type="InterPro" id="IPR029044">
    <property type="entry name" value="Nucleotide-diphossugar_trans"/>
</dbReference>
<protein>
    <recommendedName>
        <fullName evidence="4">Glycosyltransferase 2-like domain-containing protein</fullName>
    </recommendedName>
</protein>
<sequence>MTKPDTTTPPMRPEPSVSVLMTVKDGARFLSEAVETILAQTHADLELVVVDDASTDETPDLLAGYAARDPRVRVIRNEKNLGVTAALNVGLRACRAPLIARADADDAYAPDRLEKQVAHLAAHPEIGVLGTAYTRMREDGTPIATISPPPEHEIIAARQLFTSSVLHPSVMMRADIVHAAGGYDESFTSAQDSALWARLRETTRFSNLPEPLVRYRVHGSSVMKTRGAAGRRTSLRTPRALLAAHLERPLDEEVAAAMVDLYQGYERLEPDAIRLAIPLLREALRRVPARYGRRAARALRAEAAASAVKQAGHHLWGDRAVARALFLFAATLSPRHALDRRALVALRPRRPGRAAAQAG</sequence>
<evidence type="ECO:0000259" key="4">
    <source>
        <dbReference type="Pfam" id="PF00535"/>
    </source>
</evidence>
<keyword evidence="2" id="KW-0328">Glycosyltransferase</keyword>
<keyword evidence="6" id="KW-1185">Reference proteome</keyword>
<evidence type="ECO:0000256" key="3">
    <source>
        <dbReference type="ARBA" id="ARBA00022679"/>
    </source>
</evidence>
<proteinExistence type="inferred from homology"/>
<organism evidence="5 6">
    <name type="scientific">Salinarimonas ramus</name>
    <dbReference type="NCBI Taxonomy" id="690164"/>
    <lineage>
        <taxon>Bacteria</taxon>
        <taxon>Pseudomonadati</taxon>
        <taxon>Pseudomonadota</taxon>
        <taxon>Alphaproteobacteria</taxon>
        <taxon>Hyphomicrobiales</taxon>
        <taxon>Salinarimonadaceae</taxon>
        <taxon>Salinarimonas</taxon>
    </lineage>
</organism>
<dbReference type="Proteomes" id="UP000600449">
    <property type="component" value="Unassembled WGS sequence"/>
</dbReference>
<keyword evidence="3" id="KW-0808">Transferase</keyword>
<dbReference type="Pfam" id="PF00535">
    <property type="entry name" value="Glycos_transf_2"/>
    <property type="match status" value="1"/>
</dbReference>
<dbReference type="PANTHER" id="PTHR43685">
    <property type="entry name" value="GLYCOSYLTRANSFERASE"/>
    <property type="match status" value="1"/>
</dbReference>
<name>A0A917Q9C7_9HYPH</name>
<dbReference type="EMBL" id="BMMF01000007">
    <property type="protein sequence ID" value="GGK38247.1"/>
    <property type="molecule type" value="Genomic_DNA"/>
</dbReference>
<gene>
    <name evidence="5" type="ORF">GCM10011322_26600</name>
</gene>
<evidence type="ECO:0000256" key="1">
    <source>
        <dbReference type="ARBA" id="ARBA00006739"/>
    </source>
</evidence>
<dbReference type="SUPFAM" id="SSF53448">
    <property type="entry name" value="Nucleotide-diphospho-sugar transferases"/>
    <property type="match status" value="1"/>
</dbReference>
<dbReference type="RefSeq" id="WP_188913723.1">
    <property type="nucleotide sequence ID" value="NZ_BMMF01000007.1"/>
</dbReference>
<comment type="similarity">
    <text evidence="1">Belongs to the glycosyltransferase 2 family.</text>
</comment>
<dbReference type="PANTHER" id="PTHR43685:SF5">
    <property type="entry name" value="GLYCOSYLTRANSFERASE EPSE-RELATED"/>
    <property type="match status" value="1"/>
</dbReference>
<comment type="caution">
    <text evidence="5">The sequence shown here is derived from an EMBL/GenBank/DDBJ whole genome shotgun (WGS) entry which is preliminary data.</text>
</comment>
<evidence type="ECO:0000313" key="5">
    <source>
        <dbReference type="EMBL" id="GGK38247.1"/>
    </source>
</evidence>
<dbReference type="InterPro" id="IPR050834">
    <property type="entry name" value="Glycosyltransf_2"/>
</dbReference>
<dbReference type="Gene3D" id="3.90.550.10">
    <property type="entry name" value="Spore Coat Polysaccharide Biosynthesis Protein SpsA, Chain A"/>
    <property type="match status" value="1"/>
</dbReference>
<dbReference type="InterPro" id="IPR001173">
    <property type="entry name" value="Glyco_trans_2-like"/>
</dbReference>
<dbReference type="AlphaFoldDB" id="A0A917Q9C7"/>
<accession>A0A917Q9C7</accession>
<feature type="domain" description="Glycosyltransferase 2-like" evidence="4">
    <location>
        <begin position="18"/>
        <end position="161"/>
    </location>
</feature>
<evidence type="ECO:0000313" key="6">
    <source>
        <dbReference type="Proteomes" id="UP000600449"/>
    </source>
</evidence>
<reference evidence="5 6" key="1">
    <citation type="journal article" date="2014" name="Int. J. Syst. Evol. Microbiol.">
        <title>Complete genome sequence of Corynebacterium casei LMG S-19264T (=DSM 44701T), isolated from a smear-ripened cheese.</title>
        <authorList>
            <consortium name="US DOE Joint Genome Institute (JGI-PGF)"/>
            <person name="Walter F."/>
            <person name="Albersmeier A."/>
            <person name="Kalinowski J."/>
            <person name="Ruckert C."/>
        </authorList>
    </citation>
    <scope>NUCLEOTIDE SEQUENCE [LARGE SCALE GENOMIC DNA]</scope>
    <source>
        <strain evidence="5 6">CGMCC 1.9161</strain>
    </source>
</reference>